<dbReference type="InterPro" id="IPR003439">
    <property type="entry name" value="ABC_transporter-like_ATP-bd"/>
</dbReference>
<keyword evidence="9" id="KW-0547">Nucleotide-binding</keyword>
<evidence type="ECO:0000256" key="14">
    <source>
        <dbReference type="ARBA" id="ARBA00026081"/>
    </source>
</evidence>
<evidence type="ECO:0000256" key="3">
    <source>
        <dbReference type="ARBA" id="ARBA00010865"/>
    </source>
</evidence>
<dbReference type="PROSITE" id="PS50893">
    <property type="entry name" value="ABC_TRANSPORTER_2"/>
    <property type="match status" value="1"/>
</dbReference>
<comment type="subcellular location">
    <subcellularLocation>
        <location evidence="2">Cell inner membrane</location>
        <topology evidence="2">Peripheral membrane protein</topology>
        <orientation evidence="2">Cytoplasmic side</orientation>
    </subcellularLocation>
    <subcellularLocation>
        <location evidence="1">Cytoplasm</location>
    </subcellularLocation>
</comment>
<evidence type="ECO:0000259" key="16">
    <source>
        <dbReference type="PROSITE" id="PS50893"/>
    </source>
</evidence>
<dbReference type="InterPro" id="IPR032823">
    <property type="entry name" value="BCA_ABC_TP_C"/>
</dbReference>
<dbReference type="Proteomes" id="UP000605848">
    <property type="component" value="Unassembled WGS sequence"/>
</dbReference>
<dbReference type="NCBIfam" id="TIGR04406">
    <property type="entry name" value="LPS_export_lptB"/>
    <property type="match status" value="1"/>
</dbReference>
<dbReference type="FunFam" id="3.40.50.300:FF:000151">
    <property type="entry name" value="Lipopolysaccharide ABC transporter ATP-binding protein"/>
    <property type="match status" value="1"/>
</dbReference>
<evidence type="ECO:0000256" key="4">
    <source>
        <dbReference type="ARBA" id="ARBA00017803"/>
    </source>
</evidence>
<reference evidence="17" key="1">
    <citation type="submission" date="2021-01" db="EMBL/GenBank/DDBJ databases">
        <title>Microvirga sp.</title>
        <authorList>
            <person name="Kim M.K."/>
        </authorList>
    </citation>
    <scope>NUCLEOTIDE SEQUENCE</scope>
    <source>
        <strain evidence="17">5420S-16</strain>
    </source>
</reference>
<feature type="region of interest" description="Disordered" evidence="15">
    <location>
        <begin position="1"/>
        <end position="36"/>
    </location>
</feature>
<proteinExistence type="inferred from homology"/>
<dbReference type="InterPro" id="IPR030921">
    <property type="entry name" value="LPS_export_LptB"/>
</dbReference>
<gene>
    <name evidence="17" type="primary">lptB</name>
    <name evidence="17" type="ORF">JKG68_09115</name>
</gene>
<dbReference type="SMART" id="SM00382">
    <property type="entry name" value="AAA"/>
    <property type="match status" value="1"/>
</dbReference>
<evidence type="ECO:0000313" key="17">
    <source>
        <dbReference type="EMBL" id="MBL0404123.1"/>
    </source>
</evidence>
<dbReference type="PANTHER" id="PTHR45772">
    <property type="entry name" value="CONSERVED COMPONENT OF ABC TRANSPORTER FOR NATURAL AMINO ACIDS-RELATED"/>
    <property type="match status" value="1"/>
</dbReference>
<accession>A0A936ZGI8</accession>
<keyword evidence="8" id="KW-0997">Cell inner membrane</keyword>
<comment type="subunit">
    <text evidence="14">Component of the lipopolysaccharide transport and assembly complex. The LptBFG transporter is composed of two ATP-binding proteins (LptB) and two transmembrane proteins (LptF and LptG).</text>
</comment>
<protein>
    <recommendedName>
        <fullName evidence="4">Lipopolysaccharide export system ATP-binding protein LptB</fullName>
    </recommendedName>
</protein>
<keyword evidence="5" id="KW-0813">Transport</keyword>
<dbReference type="InterPro" id="IPR003593">
    <property type="entry name" value="AAA+_ATPase"/>
</dbReference>
<dbReference type="PANTHER" id="PTHR45772:SF10">
    <property type="entry name" value="LIPOPOLYSACCHARIDE EXPORT SYSTEM ATP-BINDING PROTEIN LPTB"/>
    <property type="match status" value="1"/>
</dbReference>
<dbReference type="AlphaFoldDB" id="A0A936ZGI8"/>
<keyword evidence="6" id="KW-1003">Cell membrane</keyword>
<comment type="caution">
    <text evidence="17">The sequence shown here is derived from an EMBL/GenBank/DDBJ whole genome shotgun (WGS) entry which is preliminary data.</text>
</comment>
<dbReference type="GO" id="GO:0005524">
    <property type="term" value="F:ATP binding"/>
    <property type="evidence" value="ECO:0007669"/>
    <property type="project" value="UniProtKB-KW"/>
</dbReference>
<evidence type="ECO:0000256" key="2">
    <source>
        <dbReference type="ARBA" id="ARBA00004515"/>
    </source>
</evidence>
<dbReference type="Pfam" id="PF00005">
    <property type="entry name" value="ABC_tran"/>
    <property type="match status" value="1"/>
</dbReference>
<dbReference type="InterPro" id="IPR027417">
    <property type="entry name" value="P-loop_NTPase"/>
</dbReference>
<dbReference type="EMBL" id="JAEQMY010000010">
    <property type="protein sequence ID" value="MBL0404123.1"/>
    <property type="molecule type" value="Genomic_DNA"/>
</dbReference>
<evidence type="ECO:0000256" key="10">
    <source>
        <dbReference type="ARBA" id="ARBA00022840"/>
    </source>
</evidence>
<organism evidence="17 18">
    <name type="scientific">Microvirga aerilata</name>
    <dbReference type="NCBI Taxonomy" id="670292"/>
    <lineage>
        <taxon>Bacteria</taxon>
        <taxon>Pseudomonadati</taxon>
        <taxon>Pseudomonadota</taxon>
        <taxon>Alphaproteobacteria</taxon>
        <taxon>Hyphomicrobiales</taxon>
        <taxon>Methylobacteriaceae</taxon>
        <taxon>Microvirga</taxon>
    </lineage>
</organism>
<dbReference type="CDD" id="cd03218">
    <property type="entry name" value="ABC_YhbG"/>
    <property type="match status" value="1"/>
</dbReference>
<evidence type="ECO:0000256" key="5">
    <source>
        <dbReference type="ARBA" id="ARBA00022448"/>
    </source>
</evidence>
<feature type="domain" description="ABC transporter" evidence="16">
    <location>
        <begin position="45"/>
        <end position="277"/>
    </location>
</feature>
<dbReference type="Gene3D" id="3.40.50.300">
    <property type="entry name" value="P-loop containing nucleotide triphosphate hydrolases"/>
    <property type="match status" value="1"/>
</dbReference>
<keyword evidence="10 17" id="KW-0067">ATP-binding</keyword>
<comment type="function">
    <text evidence="13">Part of the ABC transporter complex LptBFG involved in the translocation of lipopolysaccharide (LPS) from the inner membrane to the outer membrane. Probably responsible for energy coupling to the transport system.</text>
</comment>
<dbReference type="GO" id="GO:0043190">
    <property type="term" value="C:ATP-binding cassette (ABC) transporter complex"/>
    <property type="evidence" value="ECO:0007669"/>
    <property type="project" value="InterPro"/>
</dbReference>
<evidence type="ECO:0000256" key="1">
    <source>
        <dbReference type="ARBA" id="ARBA00004496"/>
    </source>
</evidence>
<evidence type="ECO:0000256" key="15">
    <source>
        <dbReference type="SAM" id="MobiDB-lite"/>
    </source>
</evidence>
<evidence type="ECO:0000256" key="9">
    <source>
        <dbReference type="ARBA" id="ARBA00022741"/>
    </source>
</evidence>
<comment type="similarity">
    <text evidence="3">Belongs to the ABC transporter superfamily. Outer membrane lipopolysaccharide export (TC 1.B.42) family.</text>
</comment>
<evidence type="ECO:0000256" key="12">
    <source>
        <dbReference type="ARBA" id="ARBA00023136"/>
    </source>
</evidence>
<keyword evidence="7" id="KW-0963">Cytoplasm</keyword>
<dbReference type="InterPro" id="IPR051120">
    <property type="entry name" value="ABC_AA/LPS_Transport"/>
</dbReference>
<evidence type="ECO:0000313" key="18">
    <source>
        <dbReference type="Proteomes" id="UP000605848"/>
    </source>
</evidence>
<dbReference type="GO" id="GO:0055085">
    <property type="term" value="P:transmembrane transport"/>
    <property type="evidence" value="ECO:0007669"/>
    <property type="project" value="InterPro"/>
</dbReference>
<evidence type="ECO:0000256" key="8">
    <source>
        <dbReference type="ARBA" id="ARBA00022519"/>
    </source>
</evidence>
<feature type="compositionally biased region" description="Polar residues" evidence="15">
    <location>
        <begin position="1"/>
        <end position="17"/>
    </location>
</feature>
<keyword evidence="11" id="KW-1278">Translocase</keyword>
<dbReference type="GO" id="GO:0005737">
    <property type="term" value="C:cytoplasm"/>
    <property type="evidence" value="ECO:0007669"/>
    <property type="project" value="UniProtKB-SubCell"/>
</dbReference>
<sequence>MKPLFNRSQPGASNVSLLDSHPAGSGPHVARRPEGEAAFGGPGILAVKGLQKSYRGRTVVQDAGLNLRAGEAVGLLGPNGAGKTTIFYMITGLVAADRGVISLDGHDVTGLPMYRRARLGIGYLPQEASIFRGLTVEDNIRAVLEIVEPSRKERERRLDALLDEFNITRLRKAPSIALSGGERRRCEIARALAGEPTFMLLDEPFAGIDPIAVGDIQNLVRHLTRRGLGVLITDHNVRETLGLIDRAYIIHSGRVLTEGTPDAIVSNEEVRRLYLGEDFRL</sequence>
<dbReference type="GO" id="GO:0016887">
    <property type="term" value="F:ATP hydrolysis activity"/>
    <property type="evidence" value="ECO:0007669"/>
    <property type="project" value="InterPro"/>
</dbReference>
<keyword evidence="18" id="KW-1185">Reference proteome</keyword>
<name>A0A936ZGI8_9HYPH</name>
<evidence type="ECO:0000256" key="7">
    <source>
        <dbReference type="ARBA" id="ARBA00022490"/>
    </source>
</evidence>
<dbReference type="Pfam" id="PF12399">
    <property type="entry name" value="BCA_ABC_TP_C"/>
    <property type="match status" value="1"/>
</dbReference>
<evidence type="ECO:0000256" key="13">
    <source>
        <dbReference type="ARBA" id="ARBA00024818"/>
    </source>
</evidence>
<keyword evidence="12" id="KW-0472">Membrane</keyword>
<evidence type="ECO:0000256" key="11">
    <source>
        <dbReference type="ARBA" id="ARBA00022967"/>
    </source>
</evidence>
<evidence type="ECO:0000256" key="6">
    <source>
        <dbReference type="ARBA" id="ARBA00022475"/>
    </source>
</evidence>
<dbReference type="SUPFAM" id="SSF52540">
    <property type="entry name" value="P-loop containing nucleoside triphosphate hydrolases"/>
    <property type="match status" value="1"/>
</dbReference>